<dbReference type="Gene3D" id="2.170.15.10">
    <property type="entry name" value="Proaerolysin, chain A, domain 3"/>
    <property type="match status" value="1"/>
</dbReference>
<keyword evidence="1" id="KW-0732">Signal</keyword>
<dbReference type="CDD" id="cd20223">
    <property type="entry name" value="PFM_epsilon-toxin-like"/>
    <property type="match status" value="1"/>
</dbReference>
<gene>
    <name evidence="2" type="ORF">SCWH03_46530</name>
</gene>
<dbReference type="InterPro" id="IPR004991">
    <property type="entry name" value="Aerolysin-like"/>
</dbReference>
<evidence type="ECO:0000313" key="2">
    <source>
        <dbReference type="EMBL" id="GFH38411.1"/>
    </source>
</evidence>
<accession>A0A6A0B1C6</accession>
<dbReference type="EMBL" id="BLLG01000016">
    <property type="protein sequence ID" value="GFH38411.1"/>
    <property type="molecule type" value="Genomic_DNA"/>
</dbReference>
<feature type="signal peptide" evidence="1">
    <location>
        <begin position="1"/>
        <end position="28"/>
    </location>
</feature>
<proteinExistence type="predicted"/>
<reference evidence="2 3" key="1">
    <citation type="submission" date="2020-02" db="EMBL/GenBank/DDBJ databases">
        <title>Whole Genome Shotgun Sequence of Streptomyces sp. strain CWH03.</title>
        <authorList>
            <person name="Dohra H."/>
            <person name="Kodani S."/>
            <person name="Yamamura H."/>
        </authorList>
    </citation>
    <scope>NUCLEOTIDE SEQUENCE [LARGE SCALE GENOMIC DNA]</scope>
    <source>
        <strain evidence="2 3">CWH03</strain>
    </source>
</reference>
<sequence length="303" mass="30842">MLKASRKVSCALVGGASLALVAATPASAATAIPDLDAALLAQYRHVDRSVVGVIPALSASGTQVTGVGTPDVSDVSLLFVGTASMDNRTSLQQKLTSQPLSKAKTTATTVTVTNGFSSANKVSATFKLSDAVSVGSETVNTVSYSTATAQTASETDTYTLPSQNVDVPPMTRACVYGDLVGKVATGKLSLTTKLSGKVIAMRIGAMHMVFSDMYPTLVKAQSKSGAPALPSGFSLNSSTRSLDFKGAATYSTTYGTHFNAVLAYTSLDKPCPATPPTGGPADASADSVTVVKRFTVPLAGNVG</sequence>
<feature type="chain" id="PRO_5025658652" evidence="1">
    <location>
        <begin position="29"/>
        <end position="303"/>
    </location>
</feature>
<dbReference type="Pfam" id="PF03318">
    <property type="entry name" value="ETX_MTX2"/>
    <property type="match status" value="1"/>
</dbReference>
<dbReference type="Proteomes" id="UP000484988">
    <property type="component" value="Unassembled WGS sequence"/>
</dbReference>
<keyword evidence="3" id="KW-1185">Reference proteome</keyword>
<evidence type="ECO:0000313" key="3">
    <source>
        <dbReference type="Proteomes" id="UP000484988"/>
    </source>
</evidence>
<dbReference type="AlphaFoldDB" id="A0A6A0B1C6"/>
<dbReference type="SUPFAM" id="SSF56973">
    <property type="entry name" value="Aerolisin/ETX pore-forming domain"/>
    <property type="match status" value="1"/>
</dbReference>
<evidence type="ECO:0000256" key="1">
    <source>
        <dbReference type="SAM" id="SignalP"/>
    </source>
</evidence>
<protein>
    <submittedName>
        <fullName evidence="2">Uncharacterized protein</fullName>
    </submittedName>
</protein>
<comment type="caution">
    <text evidence="2">The sequence shown here is derived from an EMBL/GenBank/DDBJ whole genome shotgun (WGS) entry which is preliminary data.</text>
</comment>
<name>A0A6A0B1C6_9ACTN</name>
<organism evidence="2 3">
    <name type="scientific">Streptomyces pacificus</name>
    <dbReference type="NCBI Taxonomy" id="2705029"/>
    <lineage>
        <taxon>Bacteria</taxon>
        <taxon>Bacillati</taxon>
        <taxon>Actinomycetota</taxon>
        <taxon>Actinomycetes</taxon>
        <taxon>Kitasatosporales</taxon>
        <taxon>Streptomycetaceae</taxon>
        <taxon>Streptomyces</taxon>
    </lineage>
</organism>